<keyword evidence="2" id="KW-0677">Repeat</keyword>
<dbReference type="Proteomes" id="UP001428341">
    <property type="component" value="Unassembled WGS sequence"/>
</dbReference>
<evidence type="ECO:0000259" key="4">
    <source>
        <dbReference type="PROSITE" id="PS51473"/>
    </source>
</evidence>
<evidence type="ECO:0000313" key="5">
    <source>
        <dbReference type="EMBL" id="KAK9199140.1"/>
    </source>
</evidence>
<feature type="domain" description="Gnk2-homologous" evidence="4">
    <location>
        <begin position="30"/>
        <end position="139"/>
    </location>
</feature>
<proteinExistence type="predicted"/>
<keyword evidence="6" id="KW-1185">Reference proteome</keyword>
<organism evidence="5 6">
    <name type="scientific">Citrus x changshan-huyou</name>
    <dbReference type="NCBI Taxonomy" id="2935761"/>
    <lineage>
        <taxon>Eukaryota</taxon>
        <taxon>Viridiplantae</taxon>
        <taxon>Streptophyta</taxon>
        <taxon>Embryophyta</taxon>
        <taxon>Tracheophyta</taxon>
        <taxon>Spermatophyta</taxon>
        <taxon>Magnoliopsida</taxon>
        <taxon>eudicotyledons</taxon>
        <taxon>Gunneridae</taxon>
        <taxon>Pentapetalae</taxon>
        <taxon>rosids</taxon>
        <taxon>malvids</taxon>
        <taxon>Sapindales</taxon>
        <taxon>Rutaceae</taxon>
        <taxon>Aurantioideae</taxon>
        <taxon>Citrus</taxon>
    </lineage>
</organism>
<evidence type="ECO:0000313" key="6">
    <source>
        <dbReference type="Proteomes" id="UP001428341"/>
    </source>
</evidence>
<dbReference type="InterPro" id="IPR002902">
    <property type="entry name" value="GNK2"/>
</dbReference>
<gene>
    <name evidence="5" type="ORF">WN944_014328</name>
</gene>
<sequence>MPPLKFSMLFLFVIYLLSSQFSFTAAADPTYVHHVCSETANFTRNSTFESNLNRLLTSLPTNASRGNGFSRGFFNATAGQDANRVYSLFLCRGDQTTNSCQNCVTFANRNVTRRCPESWTMSRLYLVQASAFALSEPNLSLGRGESKRKSLKILPWSIIIFVNFEFFRNLGCSKLENSTMPHDTAFEQRLTLIKKWVLLSGSDGNATIDYFGSVVDPCEVFVKMYLNCVAL</sequence>
<feature type="chain" id="PRO_5043047373" description="Gnk2-homologous domain-containing protein" evidence="3">
    <location>
        <begin position="27"/>
        <end position="231"/>
    </location>
</feature>
<dbReference type="Gene3D" id="3.30.430.20">
    <property type="entry name" value="Gnk2 domain, C-X8-C-X2-C motif"/>
    <property type="match status" value="1"/>
</dbReference>
<dbReference type="PANTHER" id="PTHR32099">
    <property type="entry name" value="CYSTEINE-RICH REPEAT SECRETORY PROTEIN"/>
    <property type="match status" value="1"/>
</dbReference>
<reference evidence="5 6" key="1">
    <citation type="submission" date="2024-05" db="EMBL/GenBank/DDBJ databases">
        <title>Haplotype-resolved chromosome-level genome assembly of Huyou (Citrus changshanensis).</title>
        <authorList>
            <person name="Miao C."/>
            <person name="Chen W."/>
            <person name="Wu Y."/>
            <person name="Wang L."/>
            <person name="Zhao S."/>
            <person name="Grierson D."/>
            <person name="Xu C."/>
            <person name="Chen K."/>
        </authorList>
    </citation>
    <scope>NUCLEOTIDE SEQUENCE [LARGE SCALE GENOMIC DNA]</scope>
    <source>
        <strain evidence="5">01-14</strain>
        <tissue evidence="5">Leaf</tissue>
    </source>
</reference>
<dbReference type="Pfam" id="PF01657">
    <property type="entry name" value="Stress-antifung"/>
    <property type="match status" value="1"/>
</dbReference>
<dbReference type="AlphaFoldDB" id="A0AAP0MBY3"/>
<protein>
    <recommendedName>
        <fullName evidence="4">Gnk2-homologous domain-containing protein</fullName>
    </recommendedName>
</protein>
<keyword evidence="1 3" id="KW-0732">Signal</keyword>
<comment type="caution">
    <text evidence="5">The sequence shown here is derived from an EMBL/GenBank/DDBJ whole genome shotgun (WGS) entry which is preliminary data.</text>
</comment>
<dbReference type="InterPro" id="IPR038408">
    <property type="entry name" value="GNK2_sf"/>
</dbReference>
<name>A0AAP0MBY3_9ROSI</name>
<dbReference type="PROSITE" id="PS51473">
    <property type="entry name" value="GNK2"/>
    <property type="match status" value="1"/>
</dbReference>
<feature type="signal peptide" evidence="3">
    <location>
        <begin position="1"/>
        <end position="26"/>
    </location>
</feature>
<dbReference type="CDD" id="cd23509">
    <property type="entry name" value="Gnk2-like"/>
    <property type="match status" value="1"/>
</dbReference>
<dbReference type="EMBL" id="JBCGBO010000005">
    <property type="protein sequence ID" value="KAK9199140.1"/>
    <property type="molecule type" value="Genomic_DNA"/>
</dbReference>
<dbReference type="PANTHER" id="PTHR32099:SF42">
    <property type="entry name" value="CYSTEINE-RICH RECEPTOR-LIKE PROTEIN KINASE 9-RELATED"/>
    <property type="match status" value="1"/>
</dbReference>
<evidence type="ECO:0000256" key="2">
    <source>
        <dbReference type="ARBA" id="ARBA00022737"/>
    </source>
</evidence>
<accession>A0AAP0MBY3</accession>
<evidence type="ECO:0000256" key="3">
    <source>
        <dbReference type="SAM" id="SignalP"/>
    </source>
</evidence>
<evidence type="ECO:0000256" key="1">
    <source>
        <dbReference type="ARBA" id="ARBA00022729"/>
    </source>
</evidence>